<dbReference type="Proteomes" id="UP000575241">
    <property type="component" value="Unassembled WGS sequence"/>
</dbReference>
<protein>
    <recommendedName>
        <fullName evidence="4">MerR-like DNA binding protein</fullName>
    </recommendedName>
</protein>
<organism evidence="2 3">
    <name type="scientific">Sphingomonas kyeonggiensis</name>
    <dbReference type="NCBI Taxonomy" id="1268553"/>
    <lineage>
        <taxon>Bacteria</taxon>
        <taxon>Pseudomonadati</taxon>
        <taxon>Pseudomonadota</taxon>
        <taxon>Alphaproteobacteria</taxon>
        <taxon>Sphingomonadales</taxon>
        <taxon>Sphingomonadaceae</taxon>
        <taxon>Sphingomonas</taxon>
    </lineage>
</organism>
<dbReference type="AlphaFoldDB" id="A0A7W7NRM0"/>
<comment type="caution">
    <text evidence="2">The sequence shown here is derived from an EMBL/GenBank/DDBJ whole genome shotgun (WGS) entry which is preliminary data.</text>
</comment>
<evidence type="ECO:0000313" key="3">
    <source>
        <dbReference type="Proteomes" id="UP000575241"/>
    </source>
</evidence>
<accession>A0A7W7NRM0</accession>
<name>A0A7W7NRM0_9SPHN</name>
<keyword evidence="3" id="KW-1185">Reference proteome</keyword>
<sequence>MTSPQISMTRPFSRKQLSAATGVPGDLLAYWIKLGLLRPMGGGDGKGKHRQFGFQAVHIAAVLAELGRYGMNGASLRRAAATLWGIIDFARRRPDITERDTLDCADLKLARQAGDFEDWLALRQQGKAAIGARAFEMESWFDDTAKLGFELYFDMFSERSFTDRTTRWIVAIEADALMILPEGMLIELPQLMGLPSYISLNVSNIVQLAWARLEELSPDRPGAATHDRSLQPQTEEEDHD</sequence>
<dbReference type="Gene3D" id="1.10.1660.10">
    <property type="match status" value="1"/>
</dbReference>
<dbReference type="EMBL" id="JACHLN010000001">
    <property type="protein sequence ID" value="MBB4837754.1"/>
    <property type="molecule type" value="Genomic_DNA"/>
</dbReference>
<evidence type="ECO:0000313" key="2">
    <source>
        <dbReference type="EMBL" id="MBB4837754.1"/>
    </source>
</evidence>
<reference evidence="2 3" key="1">
    <citation type="submission" date="2020-08" db="EMBL/GenBank/DDBJ databases">
        <title>Functional genomics of gut bacteria from endangered species of beetles.</title>
        <authorList>
            <person name="Carlos-Shanley C."/>
        </authorList>
    </citation>
    <scope>NUCLEOTIDE SEQUENCE [LARGE SCALE GENOMIC DNA]</scope>
    <source>
        <strain evidence="2 3">S00224</strain>
    </source>
</reference>
<proteinExistence type="predicted"/>
<feature type="region of interest" description="Disordered" evidence="1">
    <location>
        <begin position="219"/>
        <end position="240"/>
    </location>
</feature>
<gene>
    <name evidence="2" type="ORF">HNP52_000805</name>
</gene>
<dbReference type="InterPro" id="IPR009061">
    <property type="entry name" value="DNA-bd_dom_put_sf"/>
</dbReference>
<evidence type="ECO:0000256" key="1">
    <source>
        <dbReference type="SAM" id="MobiDB-lite"/>
    </source>
</evidence>
<evidence type="ECO:0008006" key="4">
    <source>
        <dbReference type="Google" id="ProtNLM"/>
    </source>
</evidence>
<dbReference type="SUPFAM" id="SSF46955">
    <property type="entry name" value="Putative DNA-binding domain"/>
    <property type="match status" value="1"/>
</dbReference>
<dbReference type="RefSeq" id="WP_184162785.1">
    <property type="nucleotide sequence ID" value="NZ_JACHLN010000001.1"/>
</dbReference>